<dbReference type="PANTHER" id="PTHR43826">
    <property type="entry name" value="GLUCOSE-6-PHOSPHATE EXCHANGER SLC37A4"/>
    <property type="match status" value="1"/>
</dbReference>
<dbReference type="Gene3D" id="1.20.1250.20">
    <property type="entry name" value="MFS general substrate transporter like domains"/>
    <property type="match status" value="2"/>
</dbReference>
<comment type="caution">
    <text evidence="6">The sequence shown here is derived from an EMBL/GenBank/DDBJ whole genome shotgun (WGS) entry which is preliminary data.</text>
</comment>
<feature type="transmembrane region" description="Helical" evidence="5">
    <location>
        <begin position="88"/>
        <end position="106"/>
    </location>
</feature>
<keyword evidence="2 5" id="KW-0812">Transmembrane</keyword>
<keyword evidence="3 5" id="KW-1133">Transmembrane helix</keyword>
<evidence type="ECO:0000313" key="7">
    <source>
        <dbReference type="Proteomes" id="UP001044222"/>
    </source>
</evidence>
<feature type="transmembrane region" description="Helical" evidence="5">
    <location>
        <begin position="127"/>
        <end position="146"/>
    </location>
</feature>
<dbReference type="AlphaFoldDB" id="A0A9D3M8S7"/>
<dbReference type="PANTHER" id="PTHR43826:SF3">
    <property type="entry name" value="GLUCOSE-6-PHOSPHATE EXCHANGER SLC37A4"/>
    <property type="match status" value="1"/>
</dbReference>
<organism evidence="6 7">
    <name type="scientific">Anguilla anguilla</name>
    <name type="common">European freshwater eel</name>
    <name type="synonym">Muraena anguilla</name>
    <dbReference type="NCBI Taxonomy" id="7936"/>
    <lineage>
        <taxon>Eukaryota</taxon>
        <taxon>Metazoa</taxon>
        <taxon>Chordata</taxon>
        <taxon>Craniata</taxon>
        <taxon>Vertebrata</taxon>
        <taxon>Euteleostomi</taxon>
        <taxon>Actinopterygii</taxon>
        <taxon>Neopterygii</taxon>
        <taxon>Teleostei</taxon>
        <taxon>Anguilliformes</taxon>
        <taxon>Anguillidae</taxon>
        <taxon>Anguilla</taxon>
    </lineage>
</organism>
<evidence type="ECO:0008006" key="8">
    <source>
        <dbReference type="Google" id="ProtNLM"/>
    </source>
</evidence>
<evidence type="ECO:0000256" key="2">
    <source>
        <dbReference type="ARBA" id="ARBA00022692"/>
    </source>
</evidence>
<evidence type="ECO:0000313" key="6">
    <source>
        <dbReference type="EMBL" id="KAG5844592.1"/>
    </source>
</evidence>
<accession>A0A9D3M8S7</accession>
<dbReference type="EMBL" id="JAFIRN010000008">
    <property type="protein sequence ID" value="KAG5844592.1"/>
    <property type="molecule type" value="Genomic_DNA"/>
</dbReference>
<name>A0A9D3M8S7_ANGAN</name>
<feature type="transmembrane region" description="Helical" evidence="5">
    <location>
        <begin position="166"/>
        <end position="185"/>
    </location>
</feature>
<evidence type="ECO:0000256" key="4">
    <source>
        <dbReference type="ARBA" id="ARBA00023136"/>
    </source>
</evidence>
<evidence type="ECO:0000256" key="3">
    <source>
        <dbReference type="ARBA" id="ARBA00022989"/>
    </source>
</evidence>
<dbReference type="InterPro" id="IPR036259">
    <property type="entry name" value="MFS_trans_sf"/>
</dbReference>
<dbReference type="GO" id="GO:0035435">
    <property type="term" value="P:phosphate ion transmembrane transport"/>
    <property type="evidence" value="ECO:0007669"/>
    <property type="project" value="TreeGrafter"/>
</dbReference>
<dbReference type="InterPro" id="IPR051337">
    <property type="entry name" value="OPA_Antiporter"/>
</dbReference>
<gene>
    <name evidence="6" type="ORF">ANANG_G00164140</name>
</gene>
<dbReference type="GO" id="GO:0005789">
    <property type="term" value="C:endoplasmic reticulum membrane"/>
    <property type="evidence" value="ECO:0007669"/>
    <property type="project" value="TreeGrafter"/>
</dbReference>
<dbReference type="Proteomes" id="UP001044222">
    <property type="component" value="Chromosome 8"/>
</dbReference>
<reference evidence="6" key="1">
    <citation type="submission" date="2021-01" db="EMBL/GenBank/DDBJ databases">
        <title>A chromosome-scale assembly of European eel, Anguilla anguilla.</title>
        <authorList>
            <person name="Henkel C."/>
            <person name="Jong-Raadsen S.A."/>
            <person name="Dufour S."/>
            <person name="Weltzien F.-A."/>
            <person name="Palstra A.P."/>
            <person name="Pelster B."/>
            <person name="Spaink H.P."/>
            <person name="Van Den Thillart G.E."/>
            <person name="Jansen H."/>
            <person name="Zahm M."/>
            <person name="Klopp C."/>
            <person name="Cedric C."/>
            <person name="Louis A."/>
            <person name="Berthelot C."/>
            <person name="Parey E."/>
            <person name="Roest Crollius H."/>
            <person name="Montfort J."/>
            <person name="Robinson-Rechavi M."/>
            <person name="Bucao C."/>
            <person name="Bouchez O."/>
            <person name="Gislard M."/>
            <person name="Lluch J."/>
            <person name="Milhes M."/>
            <person name="Lampietro C."/>
            <person name="Lopez Roques C."/>
            <person name="Donnadieu C."/>
            <person name="Braasch I."/>
            <person name="Desvignes T."/>
            <person name="Postlethwait J."/>
            <person name="Bobe J."/>
            <person name="Guiguen Y."/>
            <person name="Dirks R."/>
        </authorList>
    </citation>
    <scope>NUCLEOTIDE SEQUENCE</scope>
    <source>
        <strain evidence="6">Tag_6206</strain>
        <tissue evidence="6">Liver</tissue>
    </source>
</reference>
<dbReference type="SUPFAM" id="SSF103473">
    <property type="entry name" value="MFS general substrate transporter"/>
    <property type="match status" value="1"/>
</dbReference>
<keyword evidence="7" id="KW-1185">Reference proteome</keyword>
<evidence type="ECO:0000256" key="5">
    <source>
        <dbReference type="SAM" id="Phobius"/>
    </source>
</evidence>
<evidence type="ECO:0000256" key="1">
    <source>
        <dbReference type="ARBA" id="ARBA00004127"/>
    </source>
</evidence>
<proteinExistence type="predicted"/>
<comment type="subcellular location">
    <subcellularLocation>
        <location evidence="1">Endomembrane system</location>
        <topology evidence="1">Multi-pass membrane protein</topology>
    </subcellularLocation>
</comment>
<protein>
    <recommendedName>
        <fullName evidence="8">Major facilitator superfamily (MFS) profile domain-containing protein</fullName>
    </recommendedName>
</protein>
<dbReference type="Pfam" id="PF07690">
    <property type="entry name" value="MFS_1"/>
    <property type="match status" value="1"/>
</dbReference>
<dbReference type="GO" id="GO:0061513">
    <property type="term" value="F:glucose 6-phosphate:phosphate antiporter activity"/>
    <property type="evidence" value="ECO:0007669"/>
    <property type="project" value="TreeGrafter"/>
</dbReference>
<keyword evidence="4 5" id="KW-0472">Membrane</keyword>
<feature type="transmembrane region" description="Helical" evidence="5">
    <location>
        <begin position="33"/>
        <end position="51"/>
    </location>
</feature>
<dbReference type="InterPro" id="IPR011701">
    <property type="entry name" value="MFS"/>
</dbReference>
<sequence>MVGGTVLQHEPGGGLGPIVAAVMAHSYSWRTTLSYSGMVCMAISFLCLLFIKNEPADVGLPNIQPAAKKGKGGSSQESTLKEFLLSPYLWLLSMAFLMVFGVKTACTDWGQLFLIQEKGQSVLMGSSYMSALEIGGLVGSIAAGYLSDKAVARQGLRSHGNPRHGLLISMMVGMYVSMYLFRVTVSPDTKGNSHLDGGTSPFLCPHGFIGTRDLDSLSGSPFWFLVLWTNRIDRCDSQ</sequence>